<comment type="caution">
    <text evidence="1">The sequence shown here is derived from an EMBL/GenBank/DDBJ whole genome shotgun (WGS) entry which is preliminary data.</text>
</comment>
<evidence type="ECO:0000313" key="2">
    <source>
        <dbReference type="Proteomes" id="UP000221538"/>
    </source>
</evidence>
<reference evidence="1 2" key="2">
    <citation type="journal article" date="2013" name="Environ. Sci. Technol.">
        <title>The 4-tert-butylphenol-utilizing bacterium Sphingobium fuliginis OMI can degrade bisphenols via phenolic ring hydroxylation and meta-cleavage pathway.</title>
        <authorList>
            <person name="Ogata Y."/>
            <person name="Goda S."/>
            <person name="Toyama T."/>
            <person name="Sei K."/>
            <person name="Ike M."/>
        </authorList>
    </citation>
    <scope>NUCLEOTIDE SEQUENCE [LARGE SCALE GENOMIC DNA]</scope>
    <source>
        <strain evidence="1 2">OMI</strain>
    </source>
</reference>
<sequence length="39" mass="4045">MGQFSCSPLAPRGCAFLRIEVDQSSFDPSGLGGNSQING</sequence>
<name>A0A292ZP42_SPHSA</name>
<gene>
    <name evidence="1" type="ORF">SFOMI_5210</name>
</gene>
<proteinExistence type="predicted"/>
<organism evidence="1 2">
    <name type="scientific">Sphingobium fuliginis (strain ATCC 27551)</name>
    <dbReference type="NCBI Taxonomy" id="336203"/>
    <lineage>
        <taxon>Bacteria</taxon>
        <taxon>Pseudomonadati</taxon>
        <taxon>Pseudomonadota</taxon>
        <taxon>Alphaproteobacteria</taxon>
        <taxon>Sphingomonadales</taxon>
        <taxon>Sphingomonadaceae</taxon>
        <taxon>Sphingobium</taxon>
    </lineage>
</organism>
<protein>
    <submittedName>
        <fullName evidence="1">Uncharacterized protein</fullName>
    </submittedName>
</protein>
<dbReference type="EMBL" id="BEWI01000033">
    <property type="protein sequence ID" value="GAY24625.1"/>
    <property type="molecule type" value="Genomic_DNA"/>
</dbReference>
<dbReference type="AlphaFoldDB" id="A0A292ZP42"/>
<reference evidence="1 2" key="1">
    <citation type="journal article" date="2013" name="Biodegradation">
        <title>Occurrence of 4-tert-butylphenol (4-t-BP) biodegradation in an aquatic sample caused by the presence of Spirodela polyrrhiza and isolation of a 4-t-BP-utilizing bacterium.</title>
        <authorList>
            <person name="Ogata Y."/>
            <person name="Toyama T."/>
            <person name="Yu N."/>
            <person name="Wang X."/>
            <person name="Sei K."/>
            <person name="Ike M."/>
        </authorList>
    </citation>
    <scope>NUCLEOTIDE SEQUENCE [LARGE SCALE GENOMIC DNA]</scope>
    <source>
        <strain evidence="1 2">OMI</strain>
    </source>
</reference>
<evidence type="ECO:0000313" key="1">
    <source>
        <dbReference type="EMBL" id="GAY24625.1"/>
    </source>
</evidence>
<dbReference type="Proteomes" id="UP000221538">
    <property type="component" value="Unassembled WGS sequence"/>
</dbReference>
<accession>A0A292ZP42</accession>